<dbReference type="FunFam" id="3.10.110.10:FF:000050">
    <property type="entry name" value="eIF-2-alpha kinase GCN2"/>
    <property type="match status" value="1"/>
</dbReference>
<dbReference type="PROSITE" id="PS50908">
    <property type="entry name" value="RWD"/>
    <property type="match status" value="1"/>
</dbReference>
<dbReference type="Proteomes" id="UP000028924">
    <property type="component" value="Unassembled WGS sequence"/>
</dbReference>
<dbReference type="STRING" id="3075.A0A087SEC5"/>
<feature type="region of interest" description="Disordered" evidence="1">
    <location>
        <begin position="208"/>
        <end position="250"/>
    </location>
</feature>
<dbReference type="GO" id="GO:0010468">
    <property type="term" value="P:regulation of gene expression"/>
    <property type="evidence" value="ECO:0007669"/>
    <property type="project" value="UniProtKB-ARBA"/>
</dbReference>
<feature type="domain" description="RWD" evidence="2">
    <location>
        <begin position="9"/>
        <end position="125"/>
    </location>
</feature>
<dbReference type="OrthoDB" id="277175at2759"/>
<dbReference type="KEGG" id="apro:F751_1344"/>
<accession>A0A087SEC5</accession>
<dbReference type="Proteomes" id="UP000279271">
    <property type="component" value="Unassembled WGS sequence"/>
</dbReference>
<feature type="compositionally biased region" description="Acidic residues" evidence="1">
    <location>
        <begin position="235"/>
        <end position="250"/>
    </location>
</feature>
<evidence type="ECO:0000313" key="6">
    <source>
        <dbReference type="Proteomes" id="UP000028924"/>
    </source>
</evidence>
<keyword evidence="6" id="KW-1185">Reference proteome</keyword>
<dbReference type="EMBL" id="QOKY01000166">
    <property type="protein sequence ID" value="RMZ55304.1"/>
    <property type="molecule type" value="Genomic_DNA"/>
</dbReference>
<dbReference type="EMBL" id="GDKF01007320">
    <property type="protein sequence ID" value="JAT71302.1"/>
    <property type="molecule type" value="Transcribed_RNA"/>
</dbReference>
<dbReference type="Gene3D" id="3.10.110.10">
    <property type="entry name" value="Ubiquitin Conjugating Enzyme"/>
    <property type="match status" value="1"/>
</dbReference>
<dbReference type="InterPro" id="IPR016135">
    <property type="entry name" value="UBQ-conjugating_enzyme/RWD"/>
</dbReference>
<dbReference type="Pfam" id="PF16543">
    <property type="entry name" value="DFRP_C"/>
    <property type="match status" value="1"/>
</dbReference>
<dbReference type="GO" id="GO:0009893">
    <property type="term" value="P:positive regulation of metabolic process"/>
    <property type="evidence" value="ECO:0007669"/>
    <property type="project" value="UniProtKB-ARBA"/>
</dbReference>
<dbReference type="InterPro" id="IPR040213">
    <property type="entry name" value="GIR2-like"/>
</dbReference>
<dbReference type="EMBL" id="KL662105">
    <property type="protein sequence ID" value="KFM24079.1"/>
    <property type="molecule type" value="Genomic_DNA"/>
</dbReference>
<reference evidence="7" key="3">
    <citation type="journal article" date="2018" name="Algal Res.">
        <title>Characterization of plant carbon substrate utilization by Auxenochlorella protothecoides.</title>
        <authorList>
            <person name="Vogler B.W."/>
            <person name="Starkenburg S.R."/>
            <person name="Sudasinghe N."/>
            <person name="Schambach J.Y."/>
            <person name="Rollin J.A."/>
            <person name="Pattathil S."/>
            <person name="Barry A.N."/>
        </authorList>
    </citation>
    <scope>NUCLEOTIDE SEQUENCE [LARGE SCALE GENOMIC DNA]</scope>
    <source>
        <strain evidence="7">UTEX 25</strain>
    </source>
</reference>
<dbReference type="RefSeq" id="XP_011396965.1">
    <property type="nucleotide sequence ID" value="XM_011398663.1"/>
</dbReference>
<reference evidence="3" key="2">
    <citation type="submission" date="2015-08" db="EMBL/GenBank/DDBJ databases">
        <authorList>
            <person name="Babu N.S."/>
            <person name="Beckwith C.J."/>
            <person name="Beseler K.G."/>
            <person name="Brison A."/>
            <person name="Carone J.V."/>
            <person name="Caskin T.P."/>
            <person name="Diamond M."/>
            <person name="Durham M.E."/>
            <person name="Foxe J.M."/>
            <person name="Go M."/>
            <person name="Henderson B.A."/>
            <person name="Jones I.B."/>
            <person name="McGettigan J.A."/>
            <person name="Micheletti S.J."/>
            <person name="Nasrallah M.E."/>
            <person name="Ortiz D."/>
            <person name="Piller C.R."/>
            <person name="Privatt S.R."/>
            <person name="Schneider S.L."/>
            <person name="Sharp S."/>
            <person name="Smith T.C."/>
            <person name="Stanton J.D."/>
            <person name="Ullery H.E."/>
            <person name="Wilson R.J."/>
            <person name="Serrano M.G."/>
            <person name="Buck G."/>
            <person name="Lee V."/>
            <person name="Wang Y."/>
            <person name="Carvalho R."/>
            <person name="Voegtly L."/>
            <person name="Shi R."/>
            <person name="Duckworth R."/>
            <person name="Johnson A."/>
            <person name="Loviza R."/>
            <person name="Walstead R."/>
            <person name="Shah Z."/>
            <person name="Kiflezghi M."/>
            <person name="Wade K."/>
            <person name="Ball S.L."/>
            <person name="Bradley K.W."/>
            <person name="Asai D.J."/>
            <person name="Bowman C.A."/>
            <person name="Russell D.A."/>
            <person name="Pope W.H."/>
            <person name="Jacobs-Sera D."/>
            <person name="Hendrix R.W."/>
            <person name="Hatfull G.F."/>
        </authorList>
    </citation>
    <scope>NUCLEOTIDE SEQUENCE</scope>
</reference>
<dbReference type="Gene3D" id="6.20.400.10">
    <property type="match status" value="1"/>
</dbReference>
<dbReference type="CDD" id="cd23823">
    <property type="entry name" value="RWD_GCN2"/>
    <property type="match status" value="1"/>
</dbReference>
<dbReference type="SMART" id="SM00591">
    <property type="entry name" value="RWD"/>
    <property type="match status" value="1"/>
</dbReference>
<dbReference type="GO" id="GO:0033554">
    <property type="term" value="P:cellular response to stress"/>
    <property type="evidence" value="ECO:0007669"/>
    <property type="project" value="UniProtKB-ARBA"/>
</dbReference>
<dbReference type="Pfam" id="PF05773">
    <property type="entry name" value="RWD"/>
    <property type="match status" value="1"/>
</dbReference>
<dbReference type="InterPro" id="IPR006575">
    <property type="entry name" value="RWD_dom"/>
</dbReference>
<evidence type="ECO:0000256" key="1">
    <source>
        <dbReference type="SAM" id="MobiDB-lite"/>
    </source>
</evidence>
<evidence type="ECO:0000259" key="2">
    <source>
        <dbReference type="PROSITE" id="PS50908"/>
    </source>
</evidence>
<dbReference type="eggNOG" id="KOG4018">
    <property type="taxonomic scope" value="Eukaryota"/>
</dbReference>
<protein>
    <submittedName>
        <fullName evidence="4">RWD domain-containing protein 1</fullName>
    </submittedName>
</protein>
<evidence type="ECO:0000313" key="4">
    <source>
        <dbReference type="EMBL" id="KFM24079.1"/>
    </source>
</evidence>
<dbReference type="GeneID" id="23612735"/>
<organism evidence="4 6">
    <name type="scientific">Auxenochlorella protothecoides</name>
    <name type="common">Green microalga</name>
    <name type="synonym">Chlorella protothecoides</name>
    <dbReference type="NCBI Taxonomy" id="3075"/>
    <lineage>
        <taxon>Eukaryota</taxon>
        <taxon>Viridiplantae</taxon>
        <taxon>Chlorophyta</taxon>
        <taxon>core chlorophytes</taxon>
        <taxon>Trebouxiophyceae</taxon>
        <taxon>Chlorellales</taxon>
        <taxon>Chlorellaceae</taxon>
        <taxon>Auxenochlorella</taxon>
    </lineage>
</organism>
<reference evidence="4 6" key="1">
    <citation type="journal article" date="2014" name="BMC Genomics">
        <title>Oil accumulation mechanisms of the oleaginous microalga Chlorella protothecoides revealed through its genome, transcriptomes, and proteomes.</title>
        <authorList>
            <person name="Gao C."/>
            <person name="Wang Y."/>
            <person name="Shen Y."/>
            <person name="Yan D."/>
            <person name="He X."/>
            <person name="Dai J."/>
            <person name="Wu Q."/>
        </authorList>
    </citation>
    <scope>NUCLEOTIDE SEQUENCE [LARGE SCALE GENOMIC DNA]</scope>
    <source>
        <strain evidence="4 6">0710</strain>
    </source>
</reference>
<gene>
    <name evidence="5" type="ORF">APUTEX25_003442</name>
    <name evidence="4" type="ORF">F751_1344</name>
    <name evidence="3" type="ORF">g.3910</name>
</gene>
<feature type="compositionally biased region" description="Acidic residues" evidence="1">
    <location>
        <begin position="213"/>
        <end position="224"/>
    </location>
</feature>
<dbReference type="GO" id="GO:0051246">
    <property type="term" value="P:regulation of protein metabolic process"/>
    <property type="evidence" value="ECO:0007669"/>
    <property type="project" value="UniProtKB-ARBA"/>
</dbReference>
<proteinExistence type="predicted"/>
<dbReference type="SUPFAM" id="SSF54495">
    <property type="entry name" value="UBC-like"/>
    <property type="match status" value="1"/>
</dbReference>
<name>A0A087SEC5_AUXPR</name>
<reference evidence="5" key="4">
    <citation type="submission" date="2018-10" db="EMBL/GenBank/DDBJ databases">
        <authorList>
            <person name="Hovde B."/>
            <person name="Zhang X."/>
        </authorList>
    </citation>
    <scope>NUCLEOTIDE SEQUENCE [LARGE SCALE GENOMIC DNA]</scope>
    <source>
        <strain evidence="5">UTEX 25</strain>
    </source>
</reference>
<evidence type="ECO:0000313" key="7">
    <source>
        <dbReference type="Proteomes" id="UP000279271"/>
    </source>
</evidence>
<dbReference type="AlphaFoldDB" id="A0A087SEC5"/>
<evidence type="ECO:0000313" key="3">
    <source>
        <dbReference type="EMBL" id="JAT71302.1"/>
    </source>
</evidence>
<sequence>MDYQGEQEMELEALQAILMDDLQELDDGVPQGWDPPGPVYRILLSPKLEDDEVQDEIPVQAELVFAHTPTYPETSPLLRARGVSALSDADVAILQATLDKEVKANLGMAMIYTLVSVAQEWVNEKALQAAAPSTDPALLLRKEQEAEEARRAALRAHGTPVTPETFLAWQEAFAAERALSSTAITEGVHAGAAQRLSGKKYFQMQESKHLQVEEEPSGSDEEGWDVPLERQGGAGDEDVDFDEEESSDDELLLEELAAGRGVQ</sequence>
<reference evidence="5" key="5">
    <citation type="submission" date="2018-11" db="EMBL/GenBank/DDBJ databases">
        <title>Characterization of plant carbon substrate utilization by Auxenochlorella protothecoides.</title>
        <authorList>
            <person name="Vogler B.W."/>
            <person name="Starkenburg S.R."/>
            <person name="Sudasinghe N."/>
            <person name="Schambach J.Y."/>
            <person name="Rollin J.A."/>
            <person name="Pattathil S."/>
            <person name="Barry A.N."/>
        </authorList>
    </citation>
    <scope>NUCLEOTIDE SEQUENCE [LARGE SCALE GENOMIC DNA]</scope>
    <source>
        <strain evidence="5">UTEX 25</strain>
    </source>
</reference>
<dbReference type="PANTHER" id="PTHR12292">
    <property type="entry name" value="RWD DOMAIN-CONTAINING PROTEIN"/>
    <property type="match status" value="1"/>
</dbReference>
<dbReference type="InterPro" id="IPR032378">
    <property type="entry name" value="ZC3H15/TMA46_C"/>
</dbReference>
<evidence type="ECO:0000313" key="5">
    <source>
        <dbReference type="EMBL" id="RMZ55304.1"/>
    </source>
</evidence>